<dbReference type="Gene3D" id="3.40.640.10">
    <property type="entry name" value="Type I PLP-dependent aspartate aminotransferase-like (Major domain)"/>
    <property type="match status" value="1"/>
</dbReference>
<dbReference type="PANTHER" id="PTHR43713:SF3">
    <property type="entry name" value="GLUTAMATE-1-SEMIALDEHYDE 2,1-AMINOMUTASE 1, CHLOROPLASTIC-RELATED"/>
    <property type="match status" value="1"/>
</dbReference>
<dbReference type="SUPFAM" id="SSF53383">
    <property type="entry name" value="PLP-dependent transferases"/>
    <property type="match status" value="1"/>
</dbReference>
<evidence type="ECO:0000313" key="4">
    <source>
        <dbReference type="EMBL" id="MDO1534293.1"/>
    </source>
</evidence>
<evidence type="ECO:0000313" key="5">
    <source>
        <dbReference type="Proteomes" id="UP001169027"/>
    </source>
</evidence>
<keyword evidence="2 3" id="KW-0663">Pyridoxal phosphate</keyword>
<evidence type="ECO:0000256" key="3">
    <source>
        <dbReference type="RuleBase" id="RU003560"/>
    </source>
</evidence>
<reference evidence="4" key="1">
    <citation type="submission" date="2023-06" db="EMBL/GenBank/DDBJ databases">
        <authorList>
            <person name="Jiang Y."/>
            <person name="Liu Q."/>
        </authorList>
    </citation>
    <scope>NUCLEOTIDE SEQUENCE</scope>
    <source>
        <strain evidence="4">CGMCC 1.12090</strain>
    </source>
</reference>
<dbReference type="Gene3D" id="3.90.1150.10">
    <property type="entry name" value="Aspartate Aminotransferase, domain 1"/>
    <property type="match status" value="1"/>
</dbReference>
<dbReference type="GO" id="GO:0008483">
    <property type="term" value="F:transaminase activity"/>
    <property type="evidence" value="ECO:0007669"/>
    <property type="project" value="UniProtKB-KW"/>
</dbReference>
<comment type="caution">
    <text evidence="4">The sequence shown here is derived from an EMBL/GenBank/DDBJ whole genome shotgun (WGS) entry which is preliminary data.</text>
</comment>
<dbReference type="Pfam" id="PF00202">
    <property type="entry name" value="Aminotran_3"/>
    <property type="match status" value="1"/>
</dbReference>
<dbReference type="InterPro" id="IPR005814">
    <property type="entry name" value="Aminotrans_3"/>
</dbReference>
<comment type="cofactor">
    <cofactor evidence="1">
        <name>pyridoxal 5'-phosphate</name>
        <dbReference type="ChEBI" id="CHEBI:597326"/>
    </cofactor>
</comment>
<protein>
    <submittedName>
        <fullName evidence="4">Aminotransferase class III-fold pyridoxal phosphate-dependent enzyme</fullName>
    </submittedName>
</protein>
<evidence type="ECO:0000256" key="1">
    <source>
        <dbReference type="ARBA" id="ARBA00001933"/>
    </source>
</evidence>
<accession>A0ABT8S647</accession>
<dbReference type="PANTHER" id="PTHR43713">
    <property type="entry name" value="GLUTAMATE-1-SEMIALDEHYDE 2,1-AMINOMUTASE"/>
    <property type="match status" value="1"/>
</dbReference>
<dbReference type="InterPro" id="IPR015421">
    <property type="entry name" value="PyrdxlP-dep_Trfase_major"/>
</dbReference>
<keyword evidence="5" id="KW-1185">Reference proteome</keyword>
<keyword evidence="4" id="KW-0808">Transferase</keyword>
<evidence type="ECO:0000256" key="2">
    <source>
        <dbReference type="ARBA" id="ARBA00022898"/>
    </source>
</evidence>
<dbReference type="RefSeq" id="WP_301811794.1">
    <property type="nucleotide sequence ID" value="NZ_JAUJZH010000013.1"/>
</dbReference>
<gene>
    <name evidence="4" type="ORF">Q2T77_18550</name>
</gene>
<keyword evidence="4" id="KW-0032">Aminotransferase</keyword>
<proteinExistence type="inferred from homology"/>
<dbReference type="EMBL" id="JAUKVY010000013">
    <property type="protein sequence ID" value="MDO1534293.1"/>
    <property type="molecule type" value="Genomic_DNA"/>
</dbReference>
<organism evidence="4 5">
    <name type="scientific">Variovorax ginsengisoli</name>
    <dbReference type="NCBI Taxonomy" id="363844"/>
    <lineage>
        <taxon>Bacteria</taxon>
        <taxon>Pseudomonadati</taxon>
        <taxon>Pseudomonadota</taxon>
        <taxon>Betaproteobacteria</taxon>
        <taxon>Burkholderiales</taxon>
        <taxon>Comamonadaceae</taxon>
        <taxon>Variovorax</taxon>
    </lineage>
</organism>
<name>A0ABT8S647_9BURK</name>
<dbReference type="Proteomes" id="UP001169027">
    <property type="component" value="Unassembled WGS sequence"/>
</dbReference>
<dbReference type="InterPro" id="IPR015422">
    <property type="entry name" value="PyrdxlP-dep_Trfase_small"/>
</dbReference>
<dbReference type="InterPro" id="IPR015424">
    <property type="entry name" value="PyrdxlP-dep_Trfase"/>
</dbReference>
<sequence>MTTSSPTSQALDQALANLLDAFAASNPASRECFDIHARYLPGANSRSVLFYAPFPLTMARGEGAVLWDLDGHRYDDFIAEYTAGVYGHSAPEIRAAVIEAMEGGISLTGHNLREGRLAQLICERFAQIERVRFTNSGTEANLMAITAALHFTGRRRIVVFSGGYHGGVLGFGAQPAPTTVPFDFLVLPYNDEAAARAAFAREGPDIAAVLVEPMLGASGCIPGRPAFLQALRTLATDAGALLIVDEVMTSRLAPHGLAAQHGIRPDLTTLGKYIGGGMPFGAFGGRADIMALFDPRSGPLAHSGTFNNNVVTMAAGHAGLTRLFPPEAAAALAARGAALRDRLNARCAAAGVALQFTGIGSVMNAHFAAGEVRRPEDLAAVDARLRQLFFFHLLAQGIYASPRGFIVLSLPLDDDAIARLEQAVGDFLARFAALLPPRTMP</sequence>
<comment type="similarity">
    <text evidence="3">Belongs to the class-III pyridoxal-phosphate-dependent aminotransferase family.</text>
</comment>